<dbReference type="EMBL" id="CAJGYM010000005">
    <property type="protein sequence ID" value="CAD6186893.1"/>
    <property type="molecule type" value="Genomic_DNA"/>
</dbReference>
<evidence type="ECO:0000313" key="2">
    <source>
        <dbReference type="EMBL" id="CAD6186893.1"/>
    </source>
</evidence>
<keyword evidence="1" id="KW-1133">Transmembrane helix</keyword>
<evidence type="ECO:0000256" key="1">
    <source>
        <dbReference type="SAM" id="Phobius"/>
    </source>
</evidence>
<name>A0A8S1GVX7_9PELO</name>
<accession>A0A8S1GVX7</accession>
<gene>
    <name evidence="2" type="ORF">CAUJ_LOCUS2812</name>
</gene>
<keyword evidence="1" id="KW-0472">Membrane</keyword>
<dbReference type="Proteomes" id="UP000835052">
    <property type="component" value="Unassembled WGS sequence"/>
</dbReference>
<sequence length="96" mass="10446">MDVPTFNSVLLTFTAAVCGLALIGLLFLFLSIQCSCCKRRTRASEARHSIPTVHISVHNDKISTYRGSNDLEYIDSSLNTGLISSTVKVNNVSPKS</sequence>
<comment type="caution">
    <text evidence="2">The sequence shown here is derived from an EMBL/GenBank/DDBJ whole genome shotgun (WGS) entry which is preliminary data.</text>
</comment>
<protein>
    <submittedName>
        <fullName evidence="2">Uncharacterized protein</fullName>
    </submittedName>
</protein>
<keyword evidence="3" id="KW-1185">Reference proteome</keyword>
<keyword evidence="1" id="KW-0812">Transmembrane</keyword>
<feature type="transmembrane region" description="Helical" evidence="1">
    <location>
        <begin position="6"/>
        <end position="32"/>
    </location>
</feature>
<proteinExistence type="predicted"/>
<dbReference type="AlphaFoldDB" id="A0A8S1GVX7"/>
<evidence type="ECO:0000313" key="3">
    <source>
        <dbReference type="Proteomes" id="UP000835052"/>
    </source>
</evidence>
<organism evidence="2 3">
    <name type="scientific">Caenorhabditis auriculariae</name>
    <dbReference type="NCBI Taxonomy" id="2777116"/>
    <lineage>
        <taxon>Eukaryota</taxon>
        <taxon>Metazoa</taxon>
        <taxon>Ecdysozoa</taxon>
        <taxon>Nematoda</taxon>
        <taxon>Chromadorea</taxon>
        <taxon>Rhabditida</taxon>
        <taxon>Rhabditina</taxon>
        <taxon>Rhabditomorpha</taxon>
        <taxon>Rhabditoidea</taxon>
        <taxon>Rhabditidae</taxon>
        <taxon>Peloderinae</taxon>
        <taxon>Caenorhabditis</taxon>
    </lineage>
</organism>
<reference evidence="2" key="1">
    <citation type="submission" date="2020-10" db="EMBL/GenBank/DDBJ databases">
        <authorList>
            <person name="Kikuchi T."/>
        </authorList>
    </citation>
    <scope>NUCLEOTIDE SEQUENCE</scope>
    <source>
        <strain evidence="2">NKZ352</strain>
    </source>
</reference>